<sequence>MFRWHRRTCRKPDISVTDDVVFCSSCDTVAELPDLELYCSSTSFEQADDSTPSINLHWPSSVSYSTDEKTEDNSYEGSPGDINTNIHDSKRQRLESPKSLEDASTVASQLDGSLYPPFSQKYDTRLLRLCPMPFGNCLHGELDLIDLVFCPSFEALSYTWADENDDSAKSQSIFIGPFWDIIPITVNCDSALRLLLAKGHLDIWVDSICINQQDPRERSHQVSIMRDIYSKATQVLVYLGHADTYSDSAMEMLSKLSQQNSDDPVLIICDETSTGLTHLFERRYFFRKWVLQEIAMAKRVTLYCGNKSMSWASFNTLRIPSGYIRRVPWLLQYSQEGAAPLTNPTELLHLLNAASGCAASDPRDHIYAVLGLLRDGNFEGLVPDYTLSTEQVYTGIASYLLVRHGWTQILAYPKWRSGRRTWVPDWSVYRASEKPSEKDDDSNLNRDIFRAGNAIESQNLPPSIYWELSYADKDSYWKPRYVYNALSKEVEDSGILWLTSEQTAWTLFTAKQRPYIRHLTPLTSPGISDSLEQQSSVNSITGTLSIQACVLTSLRSYCTVGPCDFGRTVHYPGIQHDIEWLVKTEVPANVELDVIVYVSGCRSYLHMRRGPIGNHYSLLGNCRIGLRLGPPTTLKLEASKSPKRSIVDPRNRRARRDKNSSGRTLNTNHLCISYGADKSFLEFQIELVRSRLGKFLVAVFEARGEDMGNLQFDTLAEYLDLRVTEGAIWKLSSGWETTMKGMISNATTKVISNMAANFLEFWSRPEAWQILNAVEACMDSIDDLEIMLSDWYKVARALGAVGTESRHYMTFSGDSHEPCSYKYMIEPITAQRLGLPAYGASFQALMSALVDLTRGLMQQLESESDLFGDSVSGVVEEKGEEPGLNPTERARLERLYTEFMGSEAYTLEADVISLLVNFESEEFERTTKSRISILKWLDPSWQSWKGQLTDFREACQLMSVIDGFQEDIGASQTIKIV</sequence>
<reference evidence="1 2" key="1">
    <citation type="journal article" date="2022" name="New Phytol.">
        <title>Ecological generalism drives hyperdiversity of secondary metabolite gene clusters in xylarialean endophytes.</title>
        <authorList>
            <person name="Franco M.E.E."/>
            <person name="Wisecaver J.H."/>
            <person name="Arnold A.E."/>
            <person name="Ju Y.M."/>
            <person name="Slot J.C."/>
            <person name="Ahrendt S."/>
            <person name="Moore L.P."/>
            <person name="Eastman K.E."/>
            <person name="Scott K."/>
            <person name="Konkel Z."/>
            <person name="Mondo S.J."/>
            <person name="Kuo A."/>
            <person name="Hayes R.D."/>
            <person name="Haridas S."/>
            <person name="Andreopoulos B."/>
            <person name="Riley R."/>
            <person name="LaButti K."/>
            <person name="Pangilinan J."/>
            <person name="Lipzen A."/>
            <person name="Amirebrahimi M."/>
            <person name="Yan J."/>
            <person name="Adam C."/>
            <person name="Keymanesh K."/>
            <person name="Ng V."/>
            <person name="Louie K."/>
            <person name="Northen T."/>
            <person name="Drula E."/>
            <person name="Henrissat B."/>
            <person name="Hsieh H.M."/>
            <person name="Youens-Clark K."/>
            <person name="Lutzoni F."/>
            <person name="Miadlikowska J."/>
            <person name="Eastwood D.C."/>
            <person name="Hamelin R.C."/>
            <person name="Grigoriev I.V."/>
            <person name="U'Ren J.M."/>
        </authorList>
    </citation>
    <scope>NUCLEOTIDE SEQUENCE [LARGE SCALE GENOMIC DNA]</scope>
    <source>
        <strain evidence="1 2">CBS 119005</strain>
    </source>
</reference>
<accession>A0ACB9YTN1</accession>
<organism evidence="1 2">
    <name type="scientific">Hypoxylon rubiginosum</name>
    <dbReference type="NCBI Taxonomy" id="110542"/>
    <lineage>
        <taxon>Eukaryota</taxon>
        <taxon>Fungi</taxon>
        <taxon>Dikarya</taxon>
        <taxon>Ascomycota</taxon>
        <taxon>Pezizomycotina</taxon>
        <taxon>Sordariomycetes</taxon>
        <taxon>Xylariomycetidae</taxon>
        <taxon>Xylariales</taxon>
        <taxon>Hypoxylaceae</taxon>
        <taxon>Hypoxylon</taxon>
    </lineage>
</organism>
<name>A0ACB9YTN1_9PEZI</name>
<protein>
    <submittedName>
        <fullName evidence="1">HET-domain-containing protein</fullName>
    </submittedName>
</protein>
<dbReference type="Proteomes" id="UP001497700">
    <property type="component" value="Unassembled WGS sequence"/>
</dbReference>
<comment type="caution">
    <text evidence="1">The sequence shown here is derived from an EMBL/GenBank/DDBJ whole genome shotgun (WGS) entry which is preliminary data.</text>
</comment>
<dbReference type="EMBL" id="MU393519">
    <property type="protein sequence ID" value="KAI4862762.1"/>
    <property type="molecule type" value="Genomic_DNA"/>
</dbReference>
<keyword evidence="2" id="KW-1185">Reference proteome</keyword>
<evidence type="ECO:0000313" key="1">
    <source>
        <dbReference type="EMBL" id="KAI4862762.1"/>
    </source>
</evidence>
<gene>
    <name evidence="1" type="ORF">F4820DRAFT_400533</name>
</gene>
<evidence type="ECO:0000313" key="2">
    <source>
        <dbReference type="Proteomes" id="UP001497700"/>
    </source>
</evidence>
<proteinExistence type="predicted"/>